<sequence>MPLFELYRMTKERLDSAKNNNSSPSNDPSFQPENDFVELVWESGQILMQGQSSKARKSPTSTSLPSQCVPSHTTKTRDRDIGNGTKIGKFGTVDSSLNEIPMSVPSGEMGLNQDDDMVRWLNYSVDESLQHEYCSDFLPELSGVTRNELSSQNNFPSFDKSSSSNQFAREFNTVSVHNDVSLDRGNLSKISSVGGGEDTRPKNSASQLYTSSSQQCQTSFPYFRSRVSDSTGSNMKNSAENAMAGGSNPVSGGSLSGVKIQKQDQKMSSNKSGFMNFSHFTRPVALVKANLQNLGSMSGSGLSRIERMGSKDKSSVASSSIPVDPTPIHSSGGLRKEVSSQCQPVPGPSKVDVKPLDVKLPEQAAAAEQPEVRCQEDACNNDKRPSQNLGESATKELLDGEKTAEPVVTSSSVCSGNSVERASDDHPTHNLKRKHHDNEDSECPSEDVEEESVGVKKAVPSRVSSGSKRSRAAEVHNLSERRRRDRINEKMRALQELIPNCNKVDKASMLDEAIEYLKTLQLQVQIMSMGAGLYMPPMMFQPGMQHLHPAAHMAPYCPMGMGMGMGVGFGMGMPDMNGSSSCYPVVQVPPMHGAHFPSPSVSGPAAMQGMAGSNFPLFGLHGQGHPMSMAHTSLLTPLSRGPIMKSAMGLAACGMVGPMDNLDAATASTSKDQVQNPNSQVMQNTGTSSSVNPTSGQCQTTNEGFAQPTGVQEDCQAAEVNGHGTFNSSSKNDDESNRQACYD</sequence>
<organism evidence="1 2">
    <name type="scientific">Melia azedarach</name>
    <name type="common">Chinaberry tree</name>
    <dbReference type="NCBI Taxonomy" id="155640"/>
    <lineage>
        <taxon>Eukaryota</taxon>
        <taxon>Viridiplantae</taxon>
        <taxon>Streptophyta</taxon>
        <taxon>Embryophyta</taxon>
        <taxon>Tracheophyta</taxon>
        <taxon>Spermatophyta</taxon>
        <taxon>Magnoliopsida</taxon>
        <taxon>eudicotyledons</taxon>
        <taxon>Gunneridae</taxon>
        <taxon>Pentapetalae</taxon>
        <taxon>rosids</taxon>
        <taxon>malvids</taxon>
        <taxon>Sapindales</taxon>
        <taxon>Meliaceae</taxon>
        <taxon>Melia</taxon>
    </lineage>
</organism>
<keyword evidence="2" id="KW-1185">Reference proteome</keyword>
<name>A0ACC1YD92_MELAZ</name>
<proteinExistence type="predicted"/>
<evidence type="ECO:0000313" key="1">
    <source>
        <dbReference type="EMBL" id="KAJ4721776.1"/>
    </source>
</evidence>
<gene>
    <name evidence="1" type="ORF">OWV82_009426</name>
</gene>
<evidence type="ECO:0000313" key="2">
    <source>
        <dbReference type="Proteomes" id="UP001164539"/>
    </source>
</evidence>
<comment type="caution">
    <text evidence="1">The sequence shown here is derived from an EMBL/GenBank/DDBJ whole genome shotgun (WGS) entry which is preliminary data.</text>
</comment>
<protein>
    <submittedName>
        <fullName evidence="1">Transcription factor like</fullName>
    </submittedName>
</protein>
<dbReference type="Proteomes" id="UP001164539">
    <property type="component" value="Chromosome 4"/>
</dbReference>
<dbReference type="EMBL" id="CM051397">
    <property type="protein sequence ID" value="KAJ4721776.1"/>
    <property type="molecule type" value="Genomic_DNA"/>
</dbReference>
<accession>A0ACC1YD92</accession>
<reference evidence="1 2" key="1">
    <citation type="journal article" date="2023" name="Science">
        <title>Complex scaffold remodeling in plant triterpene biosynthesis.</title>
        <authorList>
            <person name="De La Pena R."/>
            <person name="Hodgson H."/>
            <person name="Liu J.C."/>
            <person name="Stephenson M.J."/>
            <person name="Martin A.C."/>
            <person name="Owen C."/>
            <person name="Harkess A."/>
            <person name="Leebens-Mack J."/>
            <person name="Jimenez L.E."/>
            <person name="Osbourn A."/>
            <person name="Sattely E.S."/>
        </authorList>
    </citation>
    <scope>NUCLEOTIDE SEQUENCE [LARGE SCALE GENOMIC DNA]</scope>
    <source>
        <strain evidence="2">cv. JPN11</strain>
        <tissue evidence="1">Leaf</tissue>
    </source>
</reference>